<reference evidence="1 2" key="1">
    <citation type="journal article" date="2018" name="Mycol. Prog.">
        <title>Coniella lustricola, a new species from submerged detritus.</title>
        <authorList>
            <person name="Raudabaugh D.B."/>
            <person name="Iturriaga T."/>
            <person name="Carver A."/>
            <person name="Mondo S."/>
            <person name="Pangilinan J."/>
            <person name="Lipzen A."/>
            <person name="He G."/>
            <person name="Amirebrahimi M."/>
            <person name="Grigoriev I.V."/>
            <person name="Miller A.N."/>
        </authorList>
    </citation>
    <scope>NUCLEOTIDE SEQUENCE [LARGE SCALE GENOMIC DNA]</scope>
    <source>
        <strain evidence="1 2">B22-T-1</strain>
    </source>
</reference>
<keyword evidence="2" id="KW-1185">Reference proteome</keyword>
<evidence type="ECO:0000313" key="1">
    <source>
        <dbReference type="EMBL" id="PSS05343.1"/>
    </source>
</evidence>
<evidence type="ECO:0000313" key="2">
    <source>
        <dbReference type="Proteomes" id="UP000241462"/>
    </source>
</evidence>
<dbReference type="AlphaFoldDB" id="A0A2T3ANZ1"/>
<dbReference type="EMBL" id="KZ678372">
    <property type="protein sequence ID" value="PSS05343.1"/>
    <property type="molecule type" value="Genomic_DNA"/>
</dbReference>
<dbReference type="InParanoid" id="A0A2T3ANZ1"/>
<accession>A0A2T3ANZ1</accession>
<gene>
    <name evidence="1" type="ORF">BD289DRAFT_501951</name>
</gene>
<organism evidence="1 2">
    <name type="scientific">Coniella lustricola</name>
    <dbReference type="NCBI Taxonomy" id="2025994"/>
    <lineage>
        <taxon>Eukaryota</taxon>
        <taxon>Fungi</taxon>
        <taxon>Dikarya</taxon>
        <taxon>Ascomycota</taxon>
        <taxon>Pezizomycotina</taxon>
        <taxon>Sordariomycetes</taxon>
        <taxon>Sordariomycetidae</taxon>
        <taxon>Diaporthales</taxon>
        <taxon>Schizoparmaceae</taxon>
        <taxon>Coniella</taxon>
    </lineage>
</organism>
<protein>
    <submittedName>
        <fullName evidence="1">Uncharacterized protein</fullName>
    </submittedName>
</protein>
<proteinExistence type="predicted"/>
<feature type="non-terminal residue" evidence="1">
    <location>
        <position position="1"/>
    </location>
</feature>
<sequence>PQSVRDTNLLVNRRISVLREKGTSRASTFVAALHHLLSHLTATATAQTTPASASTSFLPLLPPRSIAATKDPFTP</sequence>
<dbReference type="Proteomes" id="UP000241462">
    <property type="component" value="Unassembled WGS sequence"/>
</dbReference>
<feature type="non-terminal residue" evidence="1">
    <location>
        <position position="75"/>
    </location>
</feature>
<name>A0A2T3ANZ1_9PEZI</name>